<dbReference type="AlphaFoldDB" id="A0A1Y5S6R1"/>
<accession>A0A1Y5S6R1</accession>
<feature type="transmembrane region" description="Helical" evidence="1">
    <location>
        <begin position="44"/>
        <end position="75"/>
    </location>
</feature>
<keyword evidence="3" id="KW-1185">Reference proteome</keyword>
<dbReference type="EMBL" id="FWFQ01000008">
    <property type="protein sequence ID" value="SLN31410.1"/>
    <property type="molecule type" value="Genomic_DNA"/>
</dbReference>
<feature type="transmembrane region" description="Helical" evidence="1">
    <location>
        <begin position="196"/>
        <end position="216"/>
    </location>
</feature>
<feature type="transmembrane region" description="Helical" evidence="1">
    <location>
        <begin position="6"/>
        <end position="32"/>
    </location>
</feature>
<dbReference type="OrthoDB" id="7857177at2"/>
<feature type="transmembrane region" description="Helical" evidence="1">
    <location>
        <begin position="95"/>
        <end position="114"/>
    </location>
</feature>
<evidence type="ECO:0000256" key="1">
    <source>
        <dbReference type="SAM" id="Phobius"/>
    </source>
</evidence>
<feature type="transmembrane region" description="Helical" evidence="1">
    <location>
        <begin position="169"/>
        <end position="190"/>
    </location>
</feature>
<protein>
    <recommendedName>
        <fullName evidence="4">DUF4386 domain-containing protein</fullName>
    </recommendedName>
</protein>
<evidence type="ECO:0008006" key="4">
    <source>
        <dbReference type="Google" id="ProtNLM"/>
    </source>
</evidence>
<keyword evidence="1" id="KW-1133">Transmembrane helix</keyword>
<organism evidence="2 3">
    <name type="scientific">Pseudoruegeria aquimaris</name>
    <dbReference type="NCBI Taxonomy" id="393663"/>
    <lineage>
        <taxon>Bacteria</taxon>
        <taxon>Pseudomonadati</taxon>
        <taxon>Pseudomonadota</taxon>
        <taxon>Alphaproteobacteria</taxon>
        <taxon>Rhodobacterales</taxon>
        <taxon>Roseobacteraceae</taxon>
        <taxon>Pseudoruegeria</taxon>
    </lineage>
</organism>
<keyword evidence="1" id="KW-0472">Membrane</keyword>
<evidence type="ECO:0000313" key="3">
    <source>
        <dbReference type="Proteomes" id="UP000193409"/>
    </source>
</evidence>
<evidence type="ECO:0000313" key="2">
    <source>
        <dbReference type="EMBL" id="SLN31410.1"/>
    </source>
</evidence>
<keyword evidence="1" id="KW-0812">Transmembrane</keyword>
<reference evidence="2 3" key="1">
    <citation type="submission" date="2017-03" db="EMBL/GenBank/DDBJ databases">
        <authorList>
            <person name="Afonso C.L."/>
            <person name="Miller P.J."/>
            <person name="Scott M.A."/>
            <person name="Spackman E."/>
            <person name="Goraichik I."/>
            <person name="Dimitrov K.M."/>
            <person name="Suarez D.L."/>
            <person name="Swayne D.E."/>
        </authorList>
    </citation>
    <scope>NUCLEOTIDE SEQUENCE [LARGE SCALE GENOMIC DNA]</scope>
    <source>
        <strain evidence="2 3">CECT 7680</strain>
    </source>
</reference>
<gene>
    <name evidence="2" type="ORF">PSA7680_01513</name>
</gene>
<proteinExistence type="predicted"/>
<dbReference type="RefSeq" id="WP_085868055.1">
    <property type="nucleotide sequence ID" value="NZ_FWFQ01000008.1"/>
</dbReference>
<name>A0A1Y5S6R1_9RHOB</name>
<dbReference type="Proteomes" id="UP000193409">
    <property type="component" value="Unassembled WGS sequence"/>
</dbReference>
<sequence length="225" mass="22564">MTLQTAGGACALICAATYIVGFALLTTLLAPLDYGSARVEAEKIVAFIATNGGLLITWNAIIYLANALSLAVLVVSLASRLSPRAPGWASVTHGFGLIWAALVLAAGMIANVTVERVAAIQGSDPLAAAALWDVLHQVELGLGGGNEIAGGVWIACVAVAGRRARALPLGLCGAGLVTGASGLATLWPAIGDAAGALFGLGAIAWFIAIGLVLLTGDQPRTDAGR</sequence>